<reference evidence="2 3" key="1">
    <citation type="journal article" date="2013" name="Nature">
        <title>Insights into bilaterian evolution from three spiralian genomes.</title>
        <authorList>
            <person name="Simakov O."/>
            <person name="Marletaz F."/>
            <person name="Cho S.J."/>
            <person name="Edsinger-Gonzales E."/>
            <person name="Havlak P."/>
            <person name="Hellsten U."/>
            <person name="Kuo D.H."/>
            <person name="Larsson T."/>
            <person name="Lv J."/>
            <person name="Arendt D."/>
            <person name="Savage R."/>
            <person name="Osoegawa K."/>
            <person name="de Jong P."/>
            <person name="Grimwood J."/>
            <person name="Chapman J.A."/>
            <person name="Shapiro H."/>
            <person name="Aerts A."/>
            <person name="Otillar R.P."/>
            <person name="Terry A.Y."/>
            <person name="Boore J.L."/>
            <person name="Grigoriev I.V."/>
            <person name="Lindberg D.R."/>
            <person name="Seaver E.C."/>
            <person name="Weisblat D.A."/>
            <person name="Putnam N.H."/>
            <person name="Rokhsar D.S."/>
        </authorList>
    </citation>
    <scope>NUCLEOTIDE SEQUENCE [LARGE SCALE GENOMIC DNA]</scope>
</reference>
<dbReference type="RefSeq" id="XP_009047378.1">
    <property type="nucleotide sequence ID" value="XM_009049130.1"/>
</dbReference>
<dbReference type="InterPro" id="IPR010911">
    <property type="entry name" value="Rab_BD"/>
</dbReference>
<organism evidence="2 3">
    <name type="scientific">Lottia gigantea</name>
    <name type="common">Giant owl limpet</name>
    <dbReference type="NCBI Taxonomy" id="225164"/>
    <lineage>
        <taxon>Eukaryota</taxon>
        <taxon>Metazoa</taxon>
        <taxon>Spiralia</taxon>
        <taxon>Lophotrochozoa</taxon>
        <taxon>Mollusca</taxon>
        <taxon>Gastropoda</taxon>
        <taxon>Patellogastropoda</taxon>
        <taxon>Lottioidea</taxon>
        <taxon>Lottiidae</taxon>
        <taxon>Lottia</taxon>
    </lineage>
</organism>
<dbReference type="InterPro" id="IPR011011">
    <property type="entry name" value="Znf_FYVE_PHD"/>
</dbReference>
<dbReference type="Proteomes" id="UP000030746">
    <property type="component" value="Unassembled WGS sequence"/>
</dbReference>
<dbReference type="KEGG" id="lgi:LOTGIDRAFT_138885"/>
<dbReference type="GO" id="GO:0006886">
    <property type="term" value="P:intracellular protein transport"/>
    <property type="evidence" value="ECO:0007669"/>
    <property type="project" value="InterPro"/>
</dbReference>
<dbReference type="OMA" id="CCIRCLQ"/>
<dbReference type="PROSITE" id="PS50916">
    <property type="entry name" value="RABBD"/>
    <property type="match status" value="1"/>
</dbReference>
<dbReference type="GO" id="GO:0031267">
    <property type="term" value="F:small GTPase binding"/>
    <property type="evidence" value="ECO:0007669"/>
    <property type="project" value="InterPro"/>
</dbReference>
<dbReference type="CTD" id="20234118"/>
<name>V4AWN5_LOTGI</name>
<dbReference type="AlphaFoldDB" id="V4AWN5"/>
<dbReference type="STRING" id="225164.V4AWN5"/>
<dbReference type="Pfam" id="PF02318">
    <property type="entry name" value="FYVE_2"/>
    <property type="match status" value="1"/>
</dbReference>
<gene>
    <name evidence="2" type="ORF">LOTGIDRAFT_138885</name>
</gene>
<dbReference type="Gene3D" id="3.30.40.10">
    <property type="entry name" value="Zinc/RING finger domain, C3HC4 (zinc finger)"/>
    <property type="match status" value="1"/>
</dbReference>
<dbReference type="GO" id="GO:0030864">
    <property type="term" value="C:cortical actin cytoskeleton"/>
    <property type="evidence" value="ECO:0007669"/>
    <property type="project" value="TreeGrafter"/>
</dbReference>
<dbReference type="InterPro" id="IPR013083">
    <property type="entry name" value="Znf_RING/FYVE/PHD"/>
</dbReference>
<protein>
    <recommendedName>
        <fullName evidence="1">RabBD domain-containing protein</fullName>
    </recommendedName>
</protein>
<dbReference type="OrthoDB" id="10072397at2759"/>
<keyword evidence="3" id="KW-1185">Reference proteome</keyword>
<dbReference type="HOGENOM" id="CLU_119586_0_1_1"/>
<proteinExistence type="predicted"/>
<sequence length="155" mass="18711">MGRRLNIENLTDEECEKILAVIQKDFTLRQKEKERLGTLEEKVDQEKQKQTILAEQKKFNESCCIRCCQPFGLIFNRRQICRLCEFNVCKSCRVYFKEFRGYACNFCLEQRDLKHKSCDWFYTSVCRRFKRFGSAKVVRSLYKRKSYCKLKLRPV</sequence>
<dbReference type="GeneID" id="20234118"/>
<evidence type="ECO:0000259" key="1">
    <source>
        <dbReference type="PROSITE" id="PS50916"/>
    </source>
</evidence>
<dbReference type="EMBL" id="KB200330">
    <property type="protein sequence ID" value="ESP01888.1"/>
    <property type="molecule type" value="Genomic_DNA"/>
</dbReference>
<dbReference type="InterPro" id="IPR051745">
    <property type="entry name" value="Intracell_Transport_Effector"/>
</dbReference>
<evidence type="ECO:0000313" key="3">
    <source>
        <dbReference type="Proteomes" id="UP000030746"/>
    </source>
</evidence>
<evidence type="ECO:0000313" key="2">
    <source>
        <dbReference type="EMBL" id="ESP01888.1"/>
    </source>
</evidence>
<accession>V4AWN5</accession>
<dbReference type="SUPFAM" id="SSF57903">
    <property type="entry name" value="FYVE/PHD zinc finger"/>
    <property type="match status" value="1"/>
</dbReference>
<feature type="domain" description="RabBD" evidence="1">
    <location>
        <begin position="4"/>
        <end position="124"/>
    </location>
</feature>
<dbReference type="GO" id="GO:0003779">
    <property type="term" value="F:actin binding"/>
    <property type="evidence" value="ECO:0007669"/>
    <property type="project" value="TreeGrafter"/>
</dbReference>
<dbReference type="CDD" id="cd15753">
    <property type="entry name" value="FYVE_SlaC2-c"/>
    <property type="match status" value="1"/>
</dbReference>
<dbReference type="PANTHER" id="PTHR14555">
    <property type="entry name" value="MYELIN-ASSOCIATED OLIGODENDROCYTIC BASIC PROTEIN MOBP -RELATED"/>
    <property type="match status" value="1"/>
</dbReference>
<dbReference type="InterPro" id="IPR041282">
    <property type="entry name" value="FYVE_2"/>
</dbReference>
<dbReference type="PANTHER" id="PTHR14555:SF3">
    <property type="entry name" value="RABBD DOMAIN-CONTAINING PROTEIN"/>
    <property type="match status" value="1"/>
</dbReference>
<dbReference type="GO" id="GO:0017022">
    <property type="term" value="F:myosin binding"/>
    <property type="evidence" value="ECO:0007669"/>
    <property type="project" value="TreeGrafter"/>
</dbReference>
<dbReference type="FunFam" id="3.30.40.10:FF:000018">
    <property type="entry name" value="Synaptotagmin-like 5, isoform CRA_a"/>
    <property type="match status" value="1"/>
</dbReference>